<evidence type="ECO:0000313" key="2">
    <source>
        <dbReference type="Proteomes" id="UP000244384"/>
    </source>
</evidence>
<dbReference type="PANTHER" id="PTHR30055:SF234">
    <property type="entry name" value="HTH-TYPE TRANSCRIPTIONAL REGULATOR BETI"/>
    <property type="match status" value="1"/>
</dbReference>
<dbReference type="InterPro" id="IPR001647">
    <property type="entry name" value="HTH_TetR"/>
</dbReference>
<dbReference type="InterPro" id="IPR050109">
    <property type="entry name" value="HTH-type_TetR-like_transc_reg"/>
</dbReference>
<dbReference type="KEGG" id="aez:C3E78_04290"/>
<proteinExistence type="predicted"/>
<dbReference type="SUPFAM" id="SSF48498">
    <property type="entry name" value="Tetracyclin repressor-like, C-terminal domain"/>
    <property type="match status" value="1"/>
</dbReference>
<dbReference type="GO" id="GO:0000976">
    <property type="term" value="F:transcription cis-regulatory region binding"/>
    <property type="evidence" value="ECO:0007669"/>
    <property type="project" value="TreeGrafter"/>
</dbReference>
<dbReference type="SUPFAM" id="SSF46689">
    <property type="entry name" value="Homeodomain-like"/>
    <property type="match status" value="1"/>
</dbReference>
<dbReference type="Pfam" id="PF00440">
    <property type="entry name" value="TetR_N"/>
    <property type="match status" value="1"/>
</dbReference>
<dbReference type="PROSITE" id="PS50977">
    <property type="entry name" value="HTH_TETR_2"/>
    <property type="match status" value="1"/>
</dbReference>
<dbReference type="Proteomes" id="UP000244384">
    <property type="component" value="Chromosome"/>
</dbReference>
<reference evidence="2" key="1">
    <citation type="submission" date="2018-01" db="EMBL/GenBank/DDBJ databases">
        <authorList>
            <person name="Li J."/>
        </authorList>
    </citation>
    <scope>NUCLEOTIDE SEQUENCE [LARGE SCALE GENOMIC DNA]</scope>
    <source>
        <strain evidence="2">592</strain>
    </source>
</reference>
<accession>A0A2S0WJN6</accession>
<dbReference type="InterPro" id="IPR025996">
    <property type="entry name" value="MT1864/Rv1816-like_C"/>
</dbReference>
<dbReference type="AlphaFoldDB" id="A0A2S0WJN6"/>
<protein>
    <submittedName>
        <fullName evidence="1">TetR family transcriptional regulator</fullName>
    </submittedName>
</protein>
<dbReference type="Gene3D" id="1.10.357.10">
    <property type="entry name" value="Tetracycline Repressor, domain 2"/>
    <property type="match status" value="1"/>
</dbReference>
<keyword evidence="2" id="KW-1185">Reference proteome</keyword>
<dbReference type="Gene3D" id="1.10.10.60">
    <property type="entry name" value="Homeodomain-like"/>
    <property type="match status" value="1"/>
</dbReference>
<dbReference type="Pfam" id="PF13305">
    <property type="entry name" value="TetR_C_33"/>
    <property type="match status" value="1"/>
</dbReference>
<dbReference type="EMBL" id="CP026952">
    <property type="protein sequence ID" value="AWB91502.1"/>
    <property type="molecule type" value="Genomic_DNA"/>
</dbReference>
<dbReference type="GO" id="GO:0003700">
    <property type="term" value="F:DNA-binding transcription factor activity"/>
    <property type="evidence" value="ECO:0007669"/>
    <property type="project" value="TreeGrafter"/>
</dbReference>
<name>A0A2S0WJN6_9ACTN</name>
<dbReference type="InterPro" id="IPR009057">
    <property type="entry name" value="Homeodomain-like_sf"/>
</dbReference>
<dbReference type="OrthoDB" id="71867at2"/>
<dbReference type="RefSeq" id="WP_108577148.1">
    <property type="nucleotide sequence ID" value="NZ_CP026952.1"/>
</dbReference>
<accession>A0A5F2EN65</accession>
<dbReference type="InterPro" id="IPR036271">
    <property type="entry name" value="Tet_transcr_reg_TetR-rel_C_sf"/>
</dbReference>
<evidence type="ECO:0000313" key="1">
    <source>
        <dbReference type="EMBL" id="AWB91502.1"/>
    </source>
</evidence>
<dbReference type="PANTHER" id="PTHR30055">
    <property type="entry name" value="HTH-TYPE TRANSCRIPTIONAL REGULATOR RUTR"/>
    <property type="match status" value="1"/>
</dbReference>
<organism evidence="1 2">
    <name type="scientific">Aeromicrobium chenweiae</name>
    <dbReference type="NCBI Taxonomy" id="2079793"/>
    <lineage>
        <taxon>Bacteria</taxon>
        <taxon>Bacillati</taxon>
        <taxon>Actinomycetota</taxon>
        <taxon>Actinomycetes</taxon>
        <taxon>Propionibacteriales</taxon>
        <taxon>Nocardioidaceae</taxon>
        <taxon>Aeromicrobium</taxon>
    </lineage>
</organism>
<sequence>MPTPDRTSLPAIVAAAEHLLDGEGLRAVTMAAVAERVGVRPPSLYKRVSNRGELIRLLAEAATRDLGARIAAVEHAAGDPRARLEGIAIAVRTFAHARPAAYQLVFTSGAEEVGLSRELLQTTSAPLLAAVGELAGPDRALEAARTVTAWLTGLIAMELGGEFRLGGEIGDAFDYGIDRLADAITAA</sequence>
<gene>
    <name evidence="1" type="ORF">C3E78_04290</name>
</gene>